<dbReference type="AlphaFoldDB" id="U4L0M7"/>
<proteinExistence type="predicted"/>
<evidence type="ECO:0000313" key="2">
    <source>
        <dbReference type="Proteomes" id="UP000018144"/>
    </source>
</evidence>
<protein>
    <submittedName>
        <fullName evidence="1">Uncharacterized protein</fullName>
    </submittedName>
</protein>
<accession>U4L0M7</accession>
<reference evidence="1 2" key="1">
    <citation type="journal article" date="2013" name="PLoS Genet.">
        <title>The genome and development-dependent transcriptomes of Pyronema confluens: a window into fungal evolution.</title>
        <authorList>
            <person name="Traeger S."/>
            <person name="Altegoer F."/>
            <person name="Freitag M."/>
            <person name="Gabaldon T."/>
            <person name="Kempken F."/>
            <person name="Kumar A."/>
            <person name="Marcet-Houben M."/>
            <person name="Poggeler S."/>
            <person name="Stajich J.E."/>
            <person name="Nowrousian M."/>
        </authorList>
    </citation>
    <scope>NUCLEOTIDE SEQUENCE [LARGE SCALE GENOMIC DNA]</scope>
    <source>
        <strain evidence="2">CBS 100304</strain>
        <tissue evidence="1">Vegetative mycelium</tissue>
    </source>
</reference>
<evidence type="ECO:0000313" key="1">
    <source>
        <dbReference type="EMBL" id="CCX08303.1"/>
    </source>
</evidence>
<dbReference type="Proteomes" id="UP000018144">
    <property type="component" value="Unassembled WGS sequence"/>
</dbReference>
<gene>
    <name evidence="1" type="ORF">PCON_07896</name>
</gene>
<organism evidence="1 2">
    <name type="scientific">Pyronema omphalodes (strain CBS 100304)</name>
    <name type="common">Pyronema confluens</name>
    <dbReference type="NCBI Taxonomy" id="1076935"/>
    <lineage>
        <taxon>Eukaryota</taxon>
        <taxon>Fungi</taxon>
        <taxon>Dikarya</taxon>
        <taxon>Ascomycota</taxon>
        <taxon>Pezizomycotina</taxon>
        <taxon>Pezizomycetes</taxon>
        <taxon>Pezizales</taxon>
        <taxon>Pyronemataceae</taxon>
        <taxon>Pyronema</taxon>
    </lineage>
</organism>
<dbReference type="EMBL" id="HF935408">
    <property type="protein sequence ID" value="CCX08303.1"/>
    <property type="molecule type" value="Genomic_DNA"/>
</dbReference>
<name>U4L0M7_PYROM</name>
<sequence length="210" mass="23917">MTSLPKSTIPAFTPDEIPQQILTLSLQLHADAQAAAKENAALKALNEELILQQEDEKRLLLGQLAAVHRQFSHEKDVNEARAQRNIELQKENLVLHRKAYDAWEQQDQDKRQLSQQLTVLRQKLGQQRAVAEANARENIELQNNNLEAWELILKCHAALEQQSEKNFQLTQQLTAVKEKLSQEQAVSTRNAQEIEQLKSMINAMINNGTT</sequence>
<keyword evidence="2" id="KW-1185">Reference proteome</keyword>